<dbReference type="GO" id="GO:0005198">
    <property type="term" value="F:structural molecule activity"/>
    <property type="evidence" value="ECO:0007669"/>
    <property type="project" value="InterPro"/>
</dbReference>
<comment type="caution">
    <text evidence="5">The sequence shown here is derived from an EMBL/GenBank/DDBJ whole genome shotgun (WGS) entry which is preliminary data.</text>
</comment>
<comment type="subcellular location">
    <subcellularLocation>
        <location evidence="1 4">Bacterial flagellum basal body</location>
    </subcellularLocation>
</comment>
<keyword evidence="3 4" id="KW-0975">Bacterial flagellum</keyword>
<dbReference type="GO" id="GO:0071973">
    <property type="term" value="P:bacterial-type flagellum-dependent cell motility"/>
    <property type="evidence" value="ECO:0007669"/>
    <property type="project" value="InterPro"/>
</dbReference>
<reference evidence="5 6" key="1">
    <citation type="submission" date="2020-01" db="EMBL/GenBank/DDBJ databases">
        <title>Genomes of bacteria type strains.</title>
        <authorList>
            <person name="Chen J."/>
            <person name="Zhu S."/>
            <person name="Chen J."/>
        </authorList>
    </citation>
    <scope>NUCLEOTIDE SEQUENCE [LARGE SCALE GENOMIC DNA]</scope>
    <source>
        <strain evidence="5 6">KCTC 52919</strain>
    </source>
</reference>
<dbReference type="Proteomes" id="UP000476332">
    <property type="component" value="Unassembled WGS sequence"/>
</dbReference>
<dbReference type="Pfam" id="PF02049">
    <property type="entry name" value="FliE"/>
    <property type="match status" value="1"/>
</dbReference>
<name>A0A6L9MD55_9HYPH</name>
<dbReference type="GO" id="GO:0003774">
    <property type="term" value="F:cytoskeletal motor activity"/>
    <property type="evidence" value="ECO:0007669"/>
    <property type="project" value="InterPro"/>
</dbReference>
<keyword evidence="5" id="KW-0282">Flagellum</keyword>
<evidence type="ECO:0000256" key="3">
    <source>
        <dbReference type="ARBA" id="ARBA00023143"/>
    </source>
</evidence>
<evidence type="ECO:0000313" key="6">
    <source>
        <dbReference type="Proteomes" id="UP000476332"/>
    </source>
</evidence>
<protein>
    <recommendedName>
        <fullName evidence="4">Flagellar hook-basal body complex protein FliE</fullName>
    </recommendedName>
</protein>
<comment type="similarity">
    <text evidence="2 4">Belongs to the FliE family.</text>
</comment>
<gene>
    <name evidence="4" type="primary">fliE</name>
    <name evidence="5" type="ORF">GTW51_03435</name>
</gene>
<keyword evidence="6" id="KW-1185">Reference proteome</keyword>
<evidence type="ECO:0000256" key="1">
    <source>
        <dbReference type="ARBA" id="ARBA00004117"/>
    </source>
</evidence>
<dbReference type="GO" id="GO:0009425">
    <property type="term" value="C:bacterial-type flagellum basal body"/>
    <property type="evidence" value="ECO:0007669"/>
    <property type="project" value="UniProtKB-SubCell"/>
</dbReference>
<dbReference type="PANTHER" id="PTHR34653:SF1">
    <property type="entry name" value="FLAGELLAR HOOK-BASAL BODY COMPLEX PROTEIN FLIE"/>
    <property type="match status" value="1"/>
</dbReference>
<organism evidence="5 6">
    <name type="scientific">Aurantimonas aggregata</name>
    <dbReference type="NCBI Taxonomy" id="2047720"/>
    <lineage>
        <taxon>Bacteria</taxon>
        <taxon>Pseudomonadati</taxon>
        <taxon>Pseudomonadota</taxon>
        <taxon>Alphaproteobacteria</taxon>
        <taxon>Hyphomicrobiales</taxon>
        <taxon>Aurantimonadaceae</taxon>
        <taxon>Aurantimonas</taxon>
    </lineage>
</organism>
<evidence type="ECO:0000313" key="5">
    <source>
        <dbReference type="EMBL" id="NDV85749.1"/>
    </source>
</evidence>
<dbReference type="HAMAP" id="MF_00724">
    <property type="entry name" value="FliE"/>
    <property type="match status" value="1"/>
</dbReference>
<keyword evidence="5" id="KW-0969">Cilium</keyword>
<dbReference type="PANTHER" id="PTHR34653">
    <property type="match status" value="1"/>
</dbReference>
<keyword evidence="5" id="KW-0966">Cell projection</keyword>
<dbReference type="EMBL" id="JAAAMJ010000001">
    <property type="protein sequence ID" value="NDV85749.1"/>
    <property type="molecule type" value="Genomic_DNA"/>
</dbReference>
<dbReference type="AlphaFoldDB" id="A0A6L9MD55"/>
<accession>A0A6L9MD55</accession>
<evidence type="ECO:0000256" key="2">
    <source>
        <dbReference type="ARBA" id="ARBA00009272"/>
    </source>
</evidence>
<proteinExistence type="inferred from homology"/>
<dbReference type="InterPro" id="IPR001624">
    <property type="entry name" value="FliE"/>
</dbReference>
<evidence type="ECO:0000256" key="4">
    <source>
        <dbReference type="HAMAP-Rule" id="MF_00724"/>
    </source>
</evidence>
<dbReference type="RefSeq" id="WP_163042450.1">
    <property type="nucleotide sequence ID" value="NZ_JAAAMJ010000001.1"/>
</dbReference>
<sequence length="104" mass="10446">MISAIGSAFPRIQTSPLQGASTAGVGAATTVAGADFGTVLSQVATNAMDAVKSAEATSIQGIRGDASTQAVVESVMAAERTLQTAVALRDKAVSAYLELSRMSI</sequence>